<feature type="chain" id="PRO_5003937559" description="PEP-CTERM sorting domain-containing protein" evidence="1">
    <location>
        <begin position="32"/>
        <end position="255"/>
    </location>
</feature>
<dbReference type="RefSeq" id="WP_015184380.1">
    <property type="nucleotide sequence ID" value="NC_019738.1"/>
</dbReference>
<accession>K9WKE5</accession>
<name>K9WKE5_9CYAN</name>
<evidence type="ECO:0008006" key="4">
    <source>
        <dbReference type="Google" id="ProtNLM"/>
    </source>
</evidence>
<dbReference type="OrthoDB" id="454223at2"/>
<feature type="signal peptide" evidence="1">
    <location>
        <begin position="1"/>
        <end position="31"/>
    </location>
</feature>
<proteinExistence type="predicted"/>
<protein>
    <recommendedName>
        <fullName evidence="4">PEP-CTERM sorting domain-containing protein</fullName>
    </recommendedName>
</protein>
<sequence length="255" mass="27240">MKFNQKLAQRLFLCLTPFVTGSIFATLPGFAATLATSEATLNFSNFSHNPLTIETEINPNFPQITNDGRVITESIANANFNVDSTRPSATTAIISSMSTVHGDGDEYSGAAQSSARLVGYNFQVTAGETFSLDFTGSLKLNTRVDSEDETANAVGNLAFQLFDSNNLNNPLAFFIISSGLDSLNNSDFLIPPFTSSNITFLPNQTSYTTSFGGNEESANASFTGRVSMFFADATNLILRQFSSNSSSAGASCPAR</sequence>
<evidence type="ECO:0000256" key="1">
    <source>
        <dbReference type="SAM" id="SignalP"/>
    </source>
</evidence>
<evidence type="ECO:0000313" key="2">
    <source>
        <dbReference type="EMBL" id="AFZ20244.1"/>
    </source>
</evidence>
<organism evidence="2 3">
    <name type="scientific">Allocoleopsis franciscana PCC 7113</name>
    <dbReference type="NCBI Taxonomy" id="1173027"/>
    <lineage>
        <taxon>Bacteria</taxon>
        <taxon>Bacillati</taxon>
        <taxon>Cyanobacteriota</taxon>
        <taxon>Cyanophyceae</taxon>
        <taxon>Coleofasciculales</taxon>
        <taxon>Coleofasciculaceae</taxon>
        <taxon>Allocoleopsis</taxon>
        <taxon>Allocoleopsis franciscana</taxon>
    </lineage>
</organism>
<keyword evidence="3" id="KW-1185">Reference proteome</keyword>
<evidence type="ECO:0000313" key="3">
    <source>
        <dbReference type="Proteomes" id="UP000010471"/>
    </source>
</evidence>
<keyword evidence="1" id="KW-0732">Signal</keyword>
<dbReference type="Proteomes" id="UP000010471">
    <property type="component" value="Chromosome"/>
</dbReference>
<dbReference type="KEGG" id="mic:Mic7113_4561"/>
<dbReference type="EMBL" id="CP003630">
    <property type="protein sequence ID" value="AFZ20244.1"/>
    <property type="molecule type" value="Genomic_DNA"/>
</dbReference>
<dbReference type="AlphaFoldDB" id="K9WKE5"/>
<dbReference type="HOGENOM" id="CLU_077661_0_0_3"/>
<gene>
    <name evidence="2" type="ORF">Mic7113_4561</name>
</gene>
<reference evidence="2 3" key="1">
    <citation type="submission" date="2012-06" db="EMBL/GenBank/DDBJ databases">
        <title>Finished chromosome of genome of Microcoleus sp. PCC 7113.</title>
        <authorList>
            <consortium name="US DOE Joint Genome Institute"/>
            <person name="Gugger M."/>
            <person name="Coursin T."/>
            <person name="Rippka R."/>
            <person name="Tandeau De Marsac N."/>
            <person name="Huntemann M."/>
            <person name="Wei C.-L."/>
            <person name="Han J."/>
            <person name="Detter J.C."/>
            <person name="Han C."/>
            <person name="Tapia R."/>
            <person name="Chen A."/>
            <person name="Kyrpides N."/>
            <person name="Mavromatis K."/>
            <person name="Markowitz V."/>
            <person name="Szeto E."/>
            <person name="Ivanova N."/>
            <person name="Pagani I."/>
            <person name="Pati A."/>
            <person name="Goodwin L."/>
            <person name="Nordberg H.P."/>
            <person name="Cantor M.N."/>
            <person name="Hua S.X."/>
            <person name="Woyke T."/>
            <person name="Kerfeld C.A."/>
        </authorList>
    </citation>
    <scope>NUCLEOTIDE SEQUENCE [LARGE SCALE GENOMIC DNA]</scope>
    <source>
        <strain evidence="2 3">PCC 7113</strain>
    </source>
</reference>